<dbReference type="RefSeq" id="WP_016631580.1">
    <property type="nucleotide sequence ID" value="NZ_JBNBYO010000015.1"/>
</dbReference>
<dbReference type="AlphaFoldDB" id="A0AB73NQF8"/>
<dbReference type="Proteomes" id="UP000194737">
    <property type="component" value="Unassembled WGS sequence"/>
</dbReference>
<sequence length="81" mass="9290">MDTKNIAEIKQWMNNNLVTKQEALKITGQSAQGFQQSVRTNMIVPFYESKDGKGPAIVRLYLKSDIETYAKQLKAKKQKQQ</sequence>
<evidence type="ECO:0000313" key="2">
    <source>
        <dbReference type="Proteomes" id="UP000194737"/>
    </source>
</evidence>
<reference evidence="1 2" key="1">
    <citation type="submission" date="2017-05" db="EMBL/GenBank/DDBJ databases">
        <title>The Genome Sequence of Enterococcus faecium 6F2_DIV0138.</title>
        <authorList>
            <consortium name="The Broad Institute Genomics Platform"/>
            <consortium name="The Broad Institute Genomic Center for Infectious Diseases"/>
            <person name="Earl A."/>
            <person name="Manson A."/>
            <person name="Schwartman J."/>
            <person name="Gilmore M."/>
            <person name="Abouelleil A."/>
            <person name="Cao P."/>
            <person name="Chapman S."/>
            <person name="Cusick C."/>
            <person name="Shea T."/>
            <person name="Young S."/>
            <person name="Neafsey D."/>
            <person name="Nusbaum C."/>
            <person name="Birren B."/>
        </authorList>
    </citation>
    <scope>NUCLEOTIDE SEQUENCE [LARGE SCALE GENOMIC DNA]</scope>
    <source>
        <strain evidence="1 2">6F2_DIV0138</strain>
    </source>
</reference>
<accession>A0AB73NQF8</accession>
<proteinExistence type="predicted"/>
<organism evidence="1 2">
    <name type="scientific">Enterococcus faecium</name>
    <name type="common">Streptococcus faecium</name>
    <dbReference type="NCBI Taxonomy" id="1352"/>
    <lineage>
        <taxon>Bacteria</taxon>
        <taxon>Bacillati</taxon>
        <taxon>Bacillota</taxon>
        <taxon>Bacilli</taxon>
        <taxon>Lactobacillales</taxon>
        <taxon>Enterococcaceae</taxon>
        <taxon>Enterococcus</taxon>
    </lineage>
</organism>
<name>A0AB73NQF8_ENTFC</name>
<gene>
    <name evidence="1" type="ORF">A5804_002820</name>
</gene>
<comment type="caution">
    <text evidence="1">The sequence shown here is derived from an EMBL/GenBank/DDBJ whole genome shotgun (WGS) entry which is preliminary data.</text>
</comment>
<evidence type="ECO:0008006" key="3">
    <source>
        <dbReference type="Google" id="ProtNLM"/>
    </source>
</evidence>
<evidence type="ECO:0000313" key="1">
    <source>
        <dbReference type="EMBL" id="OTN94146.1"/>
    </source>
</evidence>
<dbReference type="EMBL" id="NGLB01000004">
    <property type="protein sequence ID" value="OTN94146.1"/>
    <property type="molecule type" value="Genomic_DNA"/>
</dbReference>
<protein>
    <recommendedName>
        <fullName evidence="3">DNA-binding protein</fullName>
    </recommendedName>
</protein>